<protein>
    <submittedName>
        <fullName evidence="2">3-demethylubiquinone-9 3-methyltransferase</fullName>
    </submittedName>
    <submittedName>
        <fullName evidence="3">VOC family protein</fullName>
    </submittedName>
</protein>
<reference evidence="2 4" key="1">
    <citation type="submission" date="2015-04" db="EMBL/GenBank/DDBJ databases">
        <title>Draft genome sequence of Rathayibacter toxicus strain FH-142 (AKA 70134 or CS 32), a Western Australian isolate.</title>
        <authorList>
            <consortium name="Consortium for Microbial Forensics and Genomics (microFORGE)"/>
            <person name="Knight B.M."/>
            <person name="Roberts D.P."/>
            <person name="Lin D."/>
            <person name="Hari K."/>
            <person name="Fletcher J."/>
            <person name="Melcher U."/>
            <person name="Blagden T."/>
            <person name="Luster D.G."/>
            <person name="Sechler A.J."/>
            <person name="Schneider W.L."/>
            <person name="Winegar R.A."/>
        </authorList>
    </citation>
    <scope>NUCLEOTIDE SEQUENCE [LARGE SCALE GENOMIC DNA]</scope>
    <source>
        <strain evidence="2 4">FH142</strain>
    </source>
</reference>
<dbReference type="InterPro" id="IPR028973">
    <property type="entry name" value="PhnB-like"/>
</dbReference>
<keyword evidence="2" id="KW-0808">Transferase</keyword>
<feature type="domain" description="PhnB-like" evidence="1">
    <location>
        <begin position="4"/>
        <end position="116"/>
    </location>
</feature>
<dbReference type="Pfam" id="PF06983">
    <property type="entry name" value="3-dmu-9_3-mt"/>
    <property type="match status" value="1"/>
</dbReference>
<dbReference type="STRING" id="145458.APU90_07960"/>
<dbReference type="PANTHER" id="PTHR33990:SF2">
    <property type="entry name" value="PHNB-LIKE DOMAIN-CONTAINING PROTEIN"/>
    <property type="match status" value="1"/>
</dbReference>
<keyword evidence="4" id="KW-1185">Reference proteome</keyword>
<dbReference type="Proteomes" id="UP000237966">
    <property type="component" value="Unassembled WGS sequence"/>
</dbReference>
<dbReference type="KEGG" id="rtc:APU90_07960"/>
<dbReference type="Proteomes" id="UP000052979">
    <property type="component" value="Unassembled WGS sequence"/>
</dbReference>
<dbReference type="EMBL" id="LBFI01000001">
    <property type="protein sequence ID" value="KKM47294.1"/>
    <property type="molecule type" value="Genomic_DNA"/>
</dbReference>
<comment type="caution">
    <text evidence="2">The sequence shown here is derived from an EMBL/GenBank/DDBJ whole genome shotgun (WGS) entry which is preliminary data.</text>
</comment>
<dbReference type="RefSeq" id="WP_027691785.1">
    <property type="nucleotide sequence ID" value="NZ_CP010848.1"/>
</dbReference>
<name>A0A0C5BIF1_9MICO</name>
<evidence type="ECO:0000313" key="2">
    <source>
        <dbReference type="EMBL" id="KKM47294.1"/>
    </source>
</evidence>
<dbReference type="AlphaFoldDB" id="A0A0C5BIF1"/>
<sequence length="157" mass="17011">MGSVSTFLWFDNAAEEAVEFYTGLIPDSRITQRQVLPEGSPAPGAVLSLEFELGGQRFQALNGGPEFAFTEAISIVVTVEEQTELDRLWDALTANGGEEGRCGWLKDRWGLSWQIVPTVLSSLLGGPDTEASARAFQAMLAMNRLDIRGLQEAYAGG</sequence>
<proteinExistence type="predicted"/>
<dbReference type="GO" id="GO:0032259">
    <property type="term" value="P:methylation"/>
    <property type="evidence" value="ECO:0007669"/>
    <property type="project" value="UniProtKB-KW"/>
</dbReference>
<dbReference type="OrthoDB" id="9806473at2"/>
<dbReference type="SUPFAM" id="SSF54593">
    <property type="entry name" value="Glyoxalase/Bleomycin resistance protein/Dihydroxybiphenyl dioxygenase"/>
    <property type="match status" value="1"/>
</dbReference>
<evidence type="ECO:0000313" key="3">
    <source>
        <dbReference type="EMBL" id="PPI13826.1"/>
    </source>
</evidence>
<dbReference type="eggNOG" id="COG3865">
    <property type="taxonomic scope" value="Bacteria"/>
</dbReference>
<keyword evidence="2" id="KW-0830">Ubiquinone</keyword>
<dbReference type="PATRIC" id="fig|145458.7.peg.2075"/>
<keyword evidence="2" id="KW-0489">Methyltransferase</keyword>
<dbReference type="Gene3D" id="3.10.180.10">
    <property type="entry name" value="2,3-Dihydroxybiphenyl 1,2-Dioxygenase, domain 1"/>
    <property type="match status" value="1"/>
</dbReference>
<evidence type="ECO:0000313" key="5">
    <source>
        <dbReference type="Proteomes" id="UP000237966"/>
    </source>
</evidence>
<dbReference type="EMBL" id="PSWU01000013">
    <property type="protein sequence ID" value="PPI13826.1"/>
    <property type="molecule type" value="Genomic_DNA"/>
</dbReference>
<evidence type="ECO:0000259" key="1">
    <source>
        <dbReference type="Pfam" id="PF06983"/>
    </source>
</evidence>
<organism evidence="2 4">
    <name type="scientific">Rathayibacter toxicus</name>
    <dbReference type="NCBI Taxonomy" id="145458"/>
    <lineage>
        <taxon>Bacteria</taxon>
        <taxon>Bacillati</taxon>
        <taxon>Actinomycetota</taxon>
        <taxon>Actinomycetes</taxon>
        <taxon>Micrococcales</taxon>
        <taxon>Microbacteriaceae</taxon>
        <taxon>Rathayibacter</taxon>
    </lineage>
</organism>
<dbReference type="PANTHER" id="PTHR33990">
    <property type="entry name" value="PROTEIN YJDN-RELATED"/>
    <property type="match status" value="1"/>
</dbReference>
<dbReference type="GO" id="GO:0008168">
    <property type="term" value="F:methyltransferase activity"/>
    <property type="evidence" value="ECO:0007669"/>
    <property type="project" value="UniProtKB-KW"/>
</dbReference>
<reference evidence="3 5" key="2">
    <citation type="submission" date="2018-02" db="EMBL/GenBank/DDBJ databases">
        <title>Bacteriophage NCPPB3778 and a type I-E CRISPR drive the evolution of the US Biological Select Agent, Rathayibacter toxicus.</title>
        <authorList>
            <person name="Davis E.W.II."/>
            <person name="Tabima J.F."/>
            <person name="Weisberg A.J."/>
            <person name="Lopes L.D."/>
            <person name="Wiseman M.S."/>
            <person name="Wiseman M.S."/>
            <person name="Pupko T."/>
            <person name="Belcher M.S."/>
            <person name="Sechler A.J."/>
            <person name="Tancos M.A."/>
            <person name="Schroeder B.K."/>
            <person name="Murray T.D."/>
            <person name="Luster D.G."/>
            <person name="Schneider W.L."/>
            <person name="Rogers E."/>
            <person name="Andreote F.D."/>
            <person name="Grunwald N.J."/>
            <person name="Putnam M.L."/>
            <person name="Chang J.H."/>
        </authorList>
    </citation>
    <scope>NUCLEOTIDE SEQUENCE [LARGE SCALE GENOMIC DNA]</scope>
    <source>
        <strain evidence="3 5">FH99</strain>
    </source>
</reference>
<dbReference type="InterPro" id="IPR009725">
    <property type="entry name" value="3_dmu_93_MTrfase"/>
</dbReference>
<dbReference type="PIRSF" id="PIRSF021700">
    <property type="entry name" value="3_dmu_93_MTrfase"/>
    <property type="match status" value="1"/>
</dbReference>
<dbReference type="KEGG" id="rtx:TI83_09120"/>
<dbReference type="InterPro" id="IPR029068">
    <property type="entry name" value="Glyas_Bleomycin-R_OHBP_Dase"/>
</dbReference>
<gene>
    <name evidence="3" type="ORF">C5C51_08915</name>
    <name evidence="2" type="ORF">VT73_00070</name>
</gene>
<accession>A0A0C5BIF1</accession>
<dbReference type="GeneID" id="93666527"/>
<evidence type="ECO:0000313" key="4">
    <source>
        <dbReference type="Proteomes" id="UP000052979"/>
    </source>
</evidence>
<dbReference type="CDD" id="cd06588">
    <property type="entry name" value="PhnB_like"/>
    <property type="match status" value="1"/>
</dbReference>